<name>A0A7G9RLH4_9BURK</name>
<protein>
    <submittedName>
        <fullName evidence="2">MBL fold metallo-hydrolase</fullName>
    </submittedName>
</protein>
<dbReference type="SUPFAM" id="SSF56281">
    <property type="entry name" value="Metallo-hydrolase/oxidoreductase"/>
    <property type="match status" value="1"/>
</dbReference>
<dbReference type="Gene3D" id="3.60.15.10">
    <property type="entry name" value="Ribonuclease Z/Hydroxyacylglutathione hydrolase-like"/>
    <property type="match status" value="1"/>
</dbReference>
<dbReference type="Proteomes" id="UP000515811">
    <property type="component" value="Chromosome"/>
</dbReference>
<dbReference type="EMBL" id="CP060714">
    <property type="protein sequence ID" value="QNN56449.1"/>
    <property type="molecule type" value="Genomic_DNA"/>
</dbReference>
<keyword evidence="3" id="KW-1185">Reference proteome</keyword>
<dbReference type="RefSeq" id="WP_187596715.1">
    <property type="nucleotide sequence ID" value="NZ_CP060714.1"/>
</dbReference>
<dbReference type="KEGG" id="drg:H9K76_18185"/>
<feature type="domain" description="Metallo-beta-lactamase" evidence="1">
    <location>
        <begin position="38"/>
        <end position="255"/>
    </location>
</feature>
<evidence type="ECO:0000259" key="1">
    <source>
        <dbReference type="SMART" id="SM00849"/>
    </source>
</evidence>
<dbReference type="Pfam" id="PF00753">
    <property type="entry name" value="Lactamase_B"/>
    <property type="match status" value="1"/>
</dbReference>
<dbReference type="GO" id="GO:0016787">
    <property type="term" value="F:hydrolase activity"/>
    <property type="evidence" value="ECO:0007669"/>
    <property type="project" value="UniProtKB-KW"/>
</dbReference>
<reference evidence="2 3" key="1">
    <citation type="submission" date="2020-08" db="EMBL/GenBank/DDBJ databases">
        <title>Genome sequence of Diaphorobacter ruginosibacter DSM 27467T.</title>
        <authorList>
            <person name="Hyun D.-W."/>
            <person name="Bae J.-W."/>
        </authorList>
    </citation>
    <scope>NUCLEOTIDE SEQUENCE [LARGE SCALE GENOMIC DNA]</scope>
    <source>
        <strain evidence="2 3">DSM 27467</strain>
    </source>
</reference>
<evidence type="ECO:0000313" key="2">
    <source>
        <dbReference type="EMBL" id="QNN56449.1"/>
    </source>
</evidence>
<keyword evidence="2" id="KW-0378">Hydrolase</keyword>
<gene>
    <name evidence="2" type="ORF">H9K76_18185</name>
</gene>
<proteinExistence type="predicted"/>
<dbReference type="SMART" id="SM00849">
    <property type="entry name" value="Lactamase_B"/>
    <property type="match status" value="1"/>
</dbReference>
<evidence type="ECO:0000313" key="3">
    <source>
        <dbReference type="Proteomes" id="UP000515811"/>
    </source>
</evidence>
<dbReference type="PANTHER" id="PTHR23131">
    <property type="entry name" value="ENDORIBONUCLEASE LACTB2"/>
    <property type="match status" value="1"/>
</dbReference>
<dbReference type="InterPro" id="IPR050662">
    <property type="entry name" value="Sec-metab_biosynth-thioest"/>
</dbReference>
<accession>A0A7G9RLH4</accession>
<dbReference type="PANTHER" id="PTHR23131:SF4">
    <property type="entry name" value="METALLO-BETA-LACTAMASE SUPERFAMILY POTEIN"/>
    <property type="match status" value="1"/>
</dbReference>
<sequence>MPQENITYPIEAPEPGHWREVAQGVYWVRLPMPLALNHINVWLIEDGDGFALVDTGMRTEQTVEIWNALLGAPPFDRPLTRVFVTHMHPDHVGMAGWLTRRFKVRLWMSRLEYLTCRVMLSDMSREAPPDALEYFHEAGWPDAAMEKYRTRFGAFGKMIYALPDSFHRLAHGQRIRIGASDWQVVIGRGHSPEHACLYNEDKKLLISGDQVLPRISSNVSVHPIEPAANPMRDWMESLDWIEQNIPDDVLVMPAHDGCFRGLHARVQHLRESQERSFERLRAALAEGPRRVTDVFPALFSRPIDPSSSHYHLATGEAQSCMNYLLERGEITRALQDGVAWYRLAGE</sequence>
<dbReference type="InterPro" id="IPR001279">
    <property type="entry name" value="Metallo-B-lactamas"/>
</dbReference>
<dbReference type="AlphaFoldDB" id="A0A7G9RLH4"/>
<dbReference type="InterPro" id="IPR036866">
    <property type="entry name" value="RibonucZ/Hydroxyglut_hydro"/>
</dbReference>
<organism evidence="2 3">
    <name type="scientific">Diaphorobacter ruginosibacter</name>
    <dbReference type="NCBI Taxonomy" id="1715720"/>
    <lineage>
        <taxon>Bacteria</taxon>
        <taxon>Pseudomonadati</taxon>
        <taxon>Pseudomonadota</taxon>
        <taxon>Betaproteobacteria</taxon>
        <taxon>Burkholderiales</taxon>
        <taxon>Comamonadaceae</taxon>
        <taxon>Diaphorobacter</taxon>
    </lineage>
</organism>